<dbReference type="AlphaFoldDB" id="A0A4U0VBV3"/>
<accession>A0A4U0VBV3</accession>
<feature type="signal peptide" evidence="1">
    <location>
        <begin position="1"/>
        <end position="19"/>
    </location>
</feature>
<name>A0A4U0VBV3_9PEZI</name>
<dbReference type="OrthoDB" id="3924764at2759"/>
<evidence type="ECO:0000256" key="1">
    <source>
        <dbReference type="SAM" id="SignalP"/>
    </source>
</evidence>
<dbReference type="Proteomes" id="UP000310066">
    <property type="component" value="Unassembled WGS sequence"/>
</dbReference>
<comment type="caution">
    <text evidence="2">The sequence shown here is derived from an EMBL/GenBank/DDBJ whole genome shotgun (WGS) entry which is preliminary data.</text>
</comment>
<feature type="chain" id="PRO_5020911364" evidence="1">
    <location>
        <begin position="20"/>
        <end position="160"/>
    </location>
</feature>
<evidence type="ECO:0000313" key="3">
    <source>
        <dbReference type="Proteomes" id="UP000310066"/>
    </source>
</evidence>
<sequence length="160" mass="16231">MRLHLTPFIAALLFSTTSAKRPRPHHPAAVAAAASAIATPCSSSACVEYINYCGLQFGGCYPACPGLPTPTYPDPGCPVTDGREQAATTTTTTSDTCSSTDCVDYVNECGVKYGGCYEACTGFTTPSFAVPGCATAVVTPTGTVTVLGYGGVVREAAGVA</sequence>
<evidence type="ECO:0000313" key="2">
    <source>
        <dbReference type="EMBL" id="TKA46431.1"/>
    </source>
</evidence>
<dbReference type="STRING" id="329885.A0A4U0VBV3"/>
<keyword evidence="1" id="KW-0732">Signal</keyword>
<gene>
    <name evidence="2" type="ORF">B0A54_02263</name>
</gene>
<organism evidence="2 3">
    <name type="scientific">Friedmanniomyces endolithicus</name>
    <dbReference type="NCBI Taxonomy" id="329885"/>
    <lineage>
        <taxon>Eukaryota</taxon>
        <taxon>Fungi</taxon>
        <taxon>Dikarya</taxon>
        <taxon>Ascomycota</taxon>
        <taxon>Pezizomycotina</taxon>
        <taxon>Dothideomycetes</taxon>
        <taxon>Dothideomycetidae</taxon>
        <taxon>Mycosphaerellales</taxon>
        <taxon>Teratosphaeriaceae</taxon>
        <taxon>Friedmanniomyces</taxon>
    </lineage>
</organism>
<dbReference type="EMBL" id="NAJP01000008">
    <property type="protein sequence ID" value="TKA46431.1"/>
    <property type="molecule type" value="Genomic_DNA"/>
</dbReference>
<proteinExistence type="predicted"/>
<protein>
    <submittedName>
        <fullName evidence="2">Uncharacterized protein</fullName>
    </submittedName>
</protein>
<reference evidence="2 3" key="1">
    <citation type="submission" date="2017-03" db="EMBL/GenBank/DDBJ databases">
        <title>Genomes of endolithic fungi from Antarctica.</title>
        <authorList>
            <person name="Coleine C."/>
            <person name="Masonjones S."/>
            <person name="Stajich J.E."/>
        </authorList>
    </citation>
    <scope>NUCLEOTIDE SEQUENCE [LARGE SCALE GENOMIC DNA]</scope>
    <source>
        <strain evidence="2 3">CCFEE 5311</strain>
    </source>
</reference>